<dbReference type="AlphaFoldDB" id="A0A3A4ZP27"/>
<proteinExistence type="predicted"/>
<comment type="caution">
    <text evidence="1">The sequence shown here is derived from an EMBL/GenBank/DDBJ whole genome shotgun (WGS) entry which is preliminary data.</text>
</comment>
<name>A0A3A4ZP27_UNCKA</name>
<dbReference type="Proteomes" id="UP000265540">
    <property type="component" value="Unassembled WGS sequence"/>
</dbReference>
<gene>
    <name evidence="1" type="ORF">C4561_00235</name>
</gene>
<evidence type="ECO:0000313" key="2">
    <source>
        <dbReference type="Proteomes" id="UP000265540"/>
    </source>
</evidence>
<reference evidence="1 2" key="1">
    <citation type="journal article" date="2017" name="ISME J.">
        <title>Energy and carbon metabolisms in a deep terrestrial subsurface fluid microbial community.</title>
        <authorList>
            <person name="Momper L."/>
            <person name="Jungbluth S.P."/>
            <person name="Lee M.D."/>
            <person name="Amend J.P."/>
        </authorList>
    </citation>
    <scope>NUCLEOTIDE SEQUENCE [LARGE SCALE GENOMIC DNA]</scope>
    <source>
        <strain evidence="1">SURF_46</strain>
    </source>
</reference>
<accession>A0A3A4ZP27</accession>
<protein>
    <submittedName>
        <fullName evidence="1">Uncharacterized protein</fullName>
    </submittedName>
</protein>
<sequence length="113" mass="12584">MGRKHTKERLYAKKVQDQVRISLMISANGYTTMIRQAVFIWSRSSTARFVCMLVGYIDHGTESTSLRNSTRTMILRATTSTAGKNGFATAILAGILLVKQLPDAPMGDIYLLR</sequence>
<evidence type="ECO:0000313" key="1">
    <source>
        <dbReference type="EMBL" id="RJR28276.1"/>
    </source>
</evidence>
<dbReference type="EMBL" id="QZJF01000002">
    <property type="protein sequence ID" value="RJR28276.1"/>
    <property type="molecule type" value="Genomic_DNA"/>
</dbReference>
<organism evidence="1 2">
    <name type="scientific">candidate division WWE3 bacterium</name>
    <dbReference type="NCBI Taxonomy" id="2053526"/>
    <lineage>
        <taxon>Bacteria</taxon>
        <taxon>Katanobacteria</taxon>
    </lineage>
</organism>